<evidence type="ECO:0000256" key="1">
    <source>
        <dbReference type="ARBA" id="ARBA00010088"/>
    </source>
</evidence>
<dbReference type="GO" id="GO:0016787">
    <property type="term" value="F:hydrolase activity"/>
    <property type="evidence" value="ECO:0007669"/>
    <property type="project" value="UniProtKB-KW"/>
</dbReference>
<proteinExistence type="inferred from homology"/>
<dbReference type="SUPFAM" id="SSF53474">
    <property type="entry name" value="alpha/beta-Hydrolases"/>
    <property type="match status" value="1"/>
</dbReference>
<dbReference type="EMBL" id="JANUGQ010000010">
    <property type="protein sequence ID" value="MCS0636829.1"/>
    <property type="molecule type" value="Genomic_DNA"/>
</dbReference>
<dbReference type="InterPro" id="IPR016292">
    <property type="entry name" value="Epoxide_hydrolase"/>
</dbReference>
<dbReference type="Proteomes" id="UP001431313">
    <property type="component" value="Unassembled WGS sequence"/>
</dbReference>
<dbReference type="Gene3D" id="3.40.50.1820">
    <property type="entry name" value="alpha/beta hydrolase"/>
    <property type="match status" value="1"/>
</dbReference>
<dbReference type="InterPro" id="IPR010497">
    <property type="entry name" value="Epoxide_hydro_N"/>
</dbReference>
<feature type="domain" description="Epoxide hydrolase N-terminal" evidence="4">
    <location>
        <begin position="12"/>
        <end position="116"/>
    </location>
</feature>
<keyword evidence="2" id="KW-0058">Aromatic hydrocarbons catabolism</keyword>
<dbReference type="PRINTS" id="PR00412">
    <property type="entry name" value="EPOXHYDRLASE"/>
</dbReference>
<organism evidence="5 6">
    <name type="scientific">Streptomyces pyxinae</name>
    <dbReference type="NCBI Taxonomy" id="2970734"/>
    <lineage>
        <taxon>Bacteria</taxon>
        <taxon>Bacillati</taxon>
        <taxon>Actinomycetota</taxon>
        <taxon>Actinomycetes</taxon>
        <taxon>Kitasatosporales</taxon>
        <taxon>Streptomycetaceae</taxon>
        <taxon>Streptomyces</taxon>
    </lineage>
</organism>
<sequence length="393" mass="43273">MSAHPLPTEPVPFAPRADPAALADLRARLRATRWPDAPEEAGWSLGTDLDHLRELVAYWADGFDWRAREAELARLPRFRVGAGGLGIHFVHARAVAPRGPVLPLVLTHGWPDAFWRYVKVIPLLTDPGAHGADPADAFDVVVPDLPGFGYSDRPAGAPLNSRQVAAVWAELMERLGYGRFGAAGGDLGSHVSRYLALDHPERVAAVHRTDAGLPVFDGDPARLTAGERAWFEEVREWAATEGAYAAVHRTKPQTLAFGLTDSPAGLAAWLVEKLRAWSDCGGDVERSFTRDEILTLVTLYWLTGTIGSSMRMYRANAALPAAQLARRVEVPSGFSLFAGDVLRPPRAWLERTAHTVRVTEPPRGGHFAPFEEPETYAEELRAFFRPYRRTTDR</sequence>
<comment type="caution">
    <text evidence="5">The sequence shown here is derived from an EMBL/GenBank/DDBJ whole genome shotgun (WGS) entry which is preliminary data.</text>
</comment>
<evidence type="ECO:0000256" key="2">
    <source>
        <dbReference type="ARBA" id="ARBA00022797"/>
    </source>
</evidence>
<evidence type="ECO:0000259" key="4">
    <source>
        <dbReference type="Pfam" id="PF06441"/>
    </source>
</evidence>
<dbReference type="PANTHER" id="PTHR21661:SF35">
    <property type="entry name" value="EPOXIDE HYDROLASE"/>
    <property type="match status" value="1"/>
</dbReference>
<keyword evidence="3 5" id="KW-0378">Hydrolase</keyword>
<comment type="similarity">
    <text evidence="1">Belongs to the peptidase S33 family.</text>
</comment>
<evidence type="ECO:0000313" key="5">
    <source>
        <dbReference type="EMBL" id="MCS0636829.1"/>
    </source>
</evidence>
<accession>A0ABT2CJS1</accession>
<dbReference type="InterPro" id="IPR029058">
    <property type="entry name" value="AB_hydrolase_fold"/>
</dbReference>
<name>A0ABT2CJS1_9ACTN</name>
<keyword evidence="6" id="KW-1185">Reference proteome</keyword>
<dbReference type="PANTHER" id="PTHR21661">
    <property type="entry name" value="EPOXIDE HYDROLASE 1-RELATED"/>
    <property type="match status" value="1"/>
</dbReference>
<evidence type="ECO:0000313" key="6">
    <source>
        <dbReference type="Proteomes" id="UP001431313"/>
    </source>
</evidence>
<reference evidence="5" key="1">
    <citation type="submission" date="2022-08" db="EMBL/GenBank/DDBJ databases">
        <authorList>
            <person name="Somphong A."/>
            <person name="Phongsopitanun W."/>
        </authorList>
    </citation>
    <scope>NUCLEOTIDE SEQUENCE</scope>
    <source>
        <strain evidence="5">LP05-1</strain>
    </source>
</reference>
<dbReference type="InterPro" id="IPR000639">
    <property type="entry name" value="Epox_hydrolase-like"/>
</dbReference>
<protein>
    <submittedName>
        <fullName evidence="5">Epoxide hydrolase 1</fullName>
    </submittedName>
</protein>
<evidence type="ECO:0000256" key="3">
    <source>
        <dbReference type="ARBA" id="ARBA00022801"/>
    </source>
</evidence>
<dbReference type="PIRSF" id="PIRSF001112">
    <property type="entry name" value="Epoxide_hydrolase"/>
    <property type="match status" value="1"/>
</dbReference>
<gene>
    <name evidence="5" type="ORF">NX801_14410</name>
</gene>
<dbReference type="Pfam" id="PF06441">
    <property type="entry name" value="EHN"/>
    <property type="match status" value="1"/>
</dbReference>